<accession>A0A6M0QWH0</accession>
<sequence>MRRRHFLELLAAGPFAANASLAQEIVPAPPQMVLLTIAGINAATSAEALGAVLSTLVVREVPVNLVVDTQDPSALVDSNSEIAQLLRRYSQSFAGLVEIVAWSPDLGRMTPYRAARKAHEARKALYAALFPGDVPARPVQTIACRAPLDSKAASAVLSAGFRCALELPASRPDFRATPLVMTARLDQFGLLSLLGGEVVPFSSAARALSRPTPDRQRHLVFAASDLAELSADRLTDAAQDIARLLDRAALDLSQSPVLTRDVQMRSEITFRRRIALHVLGPAGADAAGTEDAASAIFQLLTAQEIPFSRGPMPEGLAAPDKPDLSCWVPLDLPSSTDFGPDIPFGVFPAEPLGGPTPGAIRPEDTRFGIAVRLVGHAGNAGMTQQAGFGIPILALAGAAADDVAAGLKLDAEGDGVVLVIASSFRDAASRTALVAALRNALIQPDIRLMPLQVYCAETLPKEPLLPMLLLARAKVLQPASQPGPLAPNDRAAFLEDARAAWGYFEANTVARTGLCPATAVTAPGSDAGFLGVSMWEVGSHLNALIAAVDLGLLSDDAFSQRVDPILATVERESRKRLVLPPETIDAISGKGTTRFNSYDCGRLLIALHRLASHRLAPKGIAELVASWSFSEVIRNRRLHSYRDRMLIDDFRSNYAHYAVSGMRLWGLDVASPLDDIAKLGSADAEERLLALTSSFGLLAAEPSFLHLLELQDSPTSSFLADCVDSLQRRLANEIGQAVAPSESPLDKSPWFTYQGFDLRRLDDPWRVEFGAKSDDIRWNGKLESLKATSTKAAYLWHALRPNAHSLHLLRSLRAKARHDTGFDSAVYVASQTPTMGYSDLNTNAVILQSIAYMLRQL</sequence>
<evidence type="ECO:0000313" key="3">
    <source>
        <dbReference type="Proteomes" id="UP000477782"/>
    </source>
</evidence>
<organism evidence="2 3">
    <name type="scientific">Tabrizicola oligotrophica</name>
    <dbReference type="NCBI Taxonomy" id="2710650"/>
    <lineage>
        <taxon>Bacteria</taxon>
        <taxon>Pseudomonadati</taxon>
        <taxon>Pseudomonadota</taxon>
        <taxon>Alphaproteobacteria</taxon>
        <taxon>Rhodobacterales</taxon>
        <taxon>Paracoccaceae</taxon>
        <taxon>Tabrizicola</taxon>
    </lineage>
</organism>
<evidence type="ECO:0000259" key="1">
    <source>
        <dbReference type="Pfam" id="PF11329"/>
    </source>
</evidence>
<dbReference type="InterPro" id="IPR021478">
    <property type="entry name" value="DUF3131"/>
</dbReference>
<name>A0A6M0QWH0_9RHOB</name>
<feature type="domain" description="DUF3131" evidence="1">
    <location>
        <begin position="496"/>
        <end position="855"/>
    </location>
</feature>
<keyword evidence="3" id="KW-1185">Reference proteome</keyword>
<dbReference type="RefSeq" id="WP_164627453.1">
    <property type="nucleotide sequence ID" value="NZ_JAAIVJ010000012.1"/>
</dbReference>
<proteinExistence type="predicted"/>
<dbReference type="AlphaFoldDB" id="A0A6M0QWH0"/>
<protein>
    <submittedName>
        <fullName evidence="2">DUF3131 domain-containing protein</fullName>
    </submittedName>
</protein>
<comment type="caution">
    <text evidence="2">The sequence shown here is derived from an EMBL/GenBank/DDBJ whole genome shotgun (WGS) entry which is preliminary data.</text>
</comment>
<reference evidence="2 3" key="1">
    <citation type="submission" date="2020-02" db="EMBL/GenBank/DDBJ databases">
        <authorList>
            <person name="Chen W.-M."/>
        </authorList>
    </citation>
    <scope>NUCLEOTIDE SEQUENCE [LARGE SCALE GENOMIC DNA]</scope>
    <source>
        <strain evidence="2 3">KMS-5</strain>
    </source>
</reference>
<dbReference type="Gene3D" id="1.50.10.140">
    <property type="match status" value="1"/>
</dbReference>
<dbReference type="Pfam" id="PF11329">
    <property type="entry name" value="DUF3131"/>
    <property type="match status" value="1"/>
</dbReference>
<gene>
    <name evidence="2" type="ORF">G4Z14_15725</name>
</gene>
<dbReference type="EMBL" id="JAAIVJ010000012">
    <property type="protein sequence ID" value="NEY91747.1"/>
    <property type="molecule type" value="Genomic_DNA"/>
</dbReference>
<dbReference type="Proteomes" id="UP000477782">
    <property type="component" value="Unassembled WGS sequence"/>
</dbReference>
<evidence type="ECO:0000313" key="2">
    <source>
        <dbReference type="EMBL" id="NEY91747.1"/>
    </source>
</evidence>